<evidence type="ECO:0000259" key="2">
    <source>
        <dbReference type="Pfam" id="PF15963"/>
    </source>
</evidence>
<sequence>MVIVEKIRHETDLLLMEQHFPGRSRNDIKNKFKKEEKLRPKFVDKMLSERKPYDPNQSLDDAEDSSGAENENQDQSFKDNSKSKTTWCWMLLHQRDQPQDPLFDKQSVLVSFHVIHRWSSVITILVLLSTAVAGQVFGVAVDGGDRIKDGSITETGTKKALVSFICKTGVTLSVTSASTGVITMLITVGPSMTETGEIVLYVTGNVFELFPEQQRT</sequence>
<dbReference type="HOGENOM" id="CLU_1278796_0_0_1"/>
<dbReference type="STRING" id="6669.E9H0Q6"/>
<gene>
    <name evidence="3" type="ORF">DAPPUDRAFT_108635</name>
</gene>
<dbReference type="InterPro" id="IPR039467">
    <property type="entry name" value="TFIIIB_B''_Myb"/>
</dbReference>
<dbReference type="Proteomes" id="UP000000305">
    <property type="component" value="Unassembled WGS sequence"/>
</dbReference>
<evidence type="ECO:0000313" key="3">
    <source>
        <dbReference type="EMBL" id="EFX74686.1"/>
    </source>
</evidence>
<dbReference type="PANTHER" id="PTHR22929:SF0">
    <property type="entry name" value="TRANSCRIPTION FACTOR TFIIIB COMPONENT B'' HOMOLOG"/>
    <property type="match status" value="1"/>
</dbReference>
<dbReference type="AlphaFoldDB" id="E9H0Q6"/>
<proteinExistence type="predicted"/>
<dbReference type="InParanoid" id="E9H0Q6"/>
<evidence type="ECO:0000313" key="4">
    <source>
        <dbReference type="Proteomes" id="UP000000305"/>
    </source>
</evidence>
<dbReference type="PANTHER" id="PTHR22929">
    <property type="entry name" value="RNA POLYMERASE III TRANSCRIPTION INITIATION FACTOR B"/>
    <property type="match status" value="1"/>
</dbReference>
<dbReference type="EMBL" id="GL732581">
    <property type="protein sequence ID" value="EFX74686.1"/>
    <property type="molecule type" value="Genomic_DNA"/>
</dbReference>
<name>E9H0Q6_DAPPU</name>
<dbReference type="KEGG" id="dpx:DAPPUDRAFT_108635"/>
<accession>E9H0Q6</accession>
<feature type="domain" description="Transcription factor TFIIIB component B'' Myb" evidence="2">
    <location>
        <begin position="11"/>
        <end position="66"/>
    </location>
</feature>
<protein>
    <recommendedName>
        <fullName evidence="2">Transcription factor TFIIIB component B'' Myb domain-containing protein</fullName>
    </recommendedName>
</protein>
<feature type="compositionally biased region" description="Basic and acidic residues" evidence="1">
    <location>
        <begin position="39"/>
        <end position="53"/>
    </location>
</feature>
<feature type="region of interest" description="Disordered" evidence="1">
    <location>
        <begin position="39"/>
        <end position="80"/>
    </location>
</feature>
<evidence type="ECO:0000256" key="1">
    <source>
        <dbReference type="SAM" id="MobiDB-lite"/>
    </source>
</evidence>
<dbReference type="Pfam" id="PF15963">
    <property type="entry name" value="Myb_DNA-bind_7"/>
    <property type="match status" value="1"/>
</dbReference>
<organism evidence="3 4">
    <name type="scientific">Daphnia pulex</name>
    <name type="common">Water flea</name>
    <dbReference type="NCBI Taxonomy" id="6669"/>
    <lineage>
        <taxon>Eukaryota</taxon>
        <taxon>Metazoa</taxon>
        <taxon>Ecdysozoa</taxon>
        <taxon>Arthropoda</taxon>
        <taxon>Crustacea</taxon>
        <taxon>Branchiopoda</taxon>
        <taxon>Diplostraca</taxon>
        <taxon>Cladocera</taxon>
        <taxon>Anomopoda</taxon>
        <taxon>Daphniidae</taxon>
        <taxon>Daphnia</taxon>
    </lineage>
</organism>
<dbReference type="OrthoDB" id="272624at2759"/>
<reference evidence="3 4" key="1">
    <citation type="journal article" date="2011" name="Science">
        <title>The ecoresponsive genome of Daphnia pulex.</title>
        <authorList>
            <person name="Colbourne J.K."/>
            <person name="Pfrender M.E."/>
            <person name="Gilbert D."/>
            <person name="Thomas W.K."/>
            <person name="Tucker A."/>
            <person name="Oakley T.H."/>
            <person name="Tokishita S."/>
            <person name="Aerts A."/>
            <person name="Arnold G.J."/>
            <person name="Basu M.K."/>
            <person name="Bauer D.J."/>
            <person name="Caceres C.E."/>
            <person name="Carmel L."/>
            <person name="Casola C."/>
            <person name="Choi J.H."/>
            <person name="Detter J.C."/>
            <person name="Dong Q."/>
            <person name="Dusheyko S."/>
            <person name="Eads B.D."/>
            <person name="Frohlich T."/>
            <person name="Geiler-Samerotte K.A."/>
            <person name="Gerlach D."/>
            <person name="Hatcher P."/>
            <person name="Jogdeo S."/>
            <person name="Krijgsveld J."/>
            <person name="Kriventseva E.V."/>
            <person name="Kultz D."/>
            <person name="Laforsch C."/>
            <person name="Lindquist E."/>
            <person name="Lopez J."/>
            <person name="Manak J.R."/>
            <person name="Muller J."/>
            <person name="Pangilinan J."/>
            <person name="Patwardhan R.P."/>
            <person name="Pitluck S."/>
            <person name="Pritham E.J."/>
            <person name="Rechtsteiner A."/>
            <person name="Rho M."/>
            <person name="Rogozin I.B."/>
            <person name="Sakarya O."/>
            <person name="Salamov A."/>
            <person name="Schaack S."/>
            <person name="Shapiro H."/>
            <person name="Shiga Y."/>
            <person name="Skalitzky C."/>
            <person name="Smith Z."/>
            <person name="Souvorov A."/>
            <person name="Sung W."/>
            <person name="Tang Z."/>
            <person name="Tsuchiya D."/>
            <person name="Tu H."/>
            <person name="Vos H."/>
            <person name="Wang M."/>
            <person name="Wolf Y.I."/>
            <person name="Yamagata H."/>
            <person name="Yamada T."/>
            <person name="Ye Y."/>
            <person name="Shaw J.R."/>
            <person name="Andrews J."/>
            <person name="Crease T.J."/>
            <person name="Tang H."/>
            <person name="Lucas S.M."/>
            <person name="Robertson H.M."/>
            <person name="Bork P."/>
            <person name="Koonin E.V."/>
            <person name="Zdobnov E.M."/>
            <person name="Grigoriev I.V."/>
            <person name="Lynch M."/>
            <person name="Boore J.L."/>
        </authorList>
    </citation>
    <scope>NUCLEOTIDE SEQUENCE [LARGE SCALE GENOMIC DNA]</scope>
</reference>
<keyword evidence="4" id="KW-1185">Reference proteome</keyword>